<gene>
    <name evidence="1" type="ORF">GCM10009850_083360</name>
</gene>
<dbReference type="RefSeq" id="WP_344487777.1">
    <property type="nucleotide sequence ID" value="NZ_BAAAQX010000029.1"/>
</dbReference>
<reference evidence="1 2" key="1">
    <citation type="journal article" date="2019" name="Int. J. Syst. Evol. Microbiol.">
        <title>The Global Catalogue of Microorganisms (GCM) 10K type strain sequencing project: providing services to taxonomists for standard genome sequencing and annotation.</title>
        <authorList>
            <consortium name="The Broad Institute Genomics Platform"/>
            <consortium name="The Broad Institute Genome Sequencing Center for Infectious Disease"/>
            <person name="Wu L."/>
            <person name="Ma J."/>
        </authorList>
    </citation>
    <scope>NUCLEOTIDE SEQUENCE [LARGE SCALE GENOMIC DNA]</scope>
    <source>
        <strain evidence="1 2">JCM 16114</strain>
    </source>
</reference>
<proteinExistence type="predicted"/>
<comment type="caution">
    <text evidence="1">The sequence shown here is derived from an EMBL/GenBank/DDBJ whole genome shotgun (WGS) entry which is preliminary data.</text>
</comment>
<dbReference type="EMBL" id="BAAAQX010000029">
    <property type="protein sequence ID" value="GAA2212874.1"/>
    <property type="molecule type" value="Genomic_DNA"/>
</dbReference>
<evidence type="ECO:0000313" key="2">
    <source>
        <dbReference type="Proteomes" id="UP001499843"/>
    </source>
</evidence>
<sequence length="65" mass="6987">MHGRRGRRLQAVAALGCDVVEGTALRITGDDLAAADDYERALIPLASGLYGWVYAASRNSPDARR</sequence>
<name>A0ABN3CTW1_9ACTN</name>
<organism evidence="1 2">
    <name type="scientific">Nonomuraea monospora</name>
    <dbReference type="NCBI Taxonomy" id="568818"/>
    <lineage>
        <taxon>Bacteria</taxon>
        <taxon>Bacillati</taxon>
        <taxon>Actinomycetota</taxon>
        <taxon>Actinomycetes</taxon>
        <taxon>Streptosporangiales</taxon>
        <taxon>Streptosporangiaceae</taxon>
        <taxon>Nonomuraea</taxon>
    </lineage>
</organism>
<protein>
    <submittedName>
        <fullName evidence="1">Uncharacterized protein</fullName>
    </submittedName>
</protein>
<evidence type="ECO:0000313" key="1">
    <source>
        <dbReference type="EMBL" id="GAA2212874.1"/>
    </source>
</evidence>
<accession>A0ABN3CTW1</accession>
<dbReference type="Proteomes" id="UP001499843">
    <property type="component" value="Unassembled WGS sequence"/>
</dbReference>
<keyword evidence="2" id="KW-1185">Reference proteome</keyword>